<evidence type="ECO:0000313" key="4">
    <source>
        <dbReference type="EMBL" id="EMA47434.1"/>
    </source>
</evidence>
<evidence type="ECO:0000313" key="5">
    <source>
        <dbReference type="Proteomes" id="UP000011669"/>
    </source>
</evidence>
<dbReference type="InterPro" id="IPR001223">
    <property type="entry name" value="Glyco_hydro18_cat"/>
</dbReference>
<dbReference type="GO" id="GO:0004553">
    <property type="term" value="F:hydrolase activity, hydrolyzing O-glycosyl compounds"/>
    <property type="evidence" value="ECO:0007669"/>
    <property type="project" value="InterPro"/>
</dbReference>
<dbReference type="SMART" id="SM00495">
    <property type="entry name" value="ChtBD3"/>
    <property type="match status" value="2"/>
</dbReference>
<sequence>MRKTTPRTQLMNHTRRSVLRKAAGLSALAIGTSGAASAATDCSNVPAYDANTAYSGGDQVIYEGSLWTAEWWTKGTAPSTSENVWTKQGDCGSGGGGGGGSDGGSGGSAADCSGVPAYDPNTAYSGGDQVVHNGSLWIAEWWTRGSAPAESEAVWTLEGSCRSDGGGDGGDGGGDDGDGGGGGGGGGGGIYSLYAGTWMNRVDGVTSRNLDHVYLTVLGDATDDGEVNAGWLAGCNTGSCSQKSLSTQTDTIQALQDNGVEVRVSIGGADGRVVARDASSATELKNAYANILDTLGVSTLDIDDENADQRSETLYEMRNEALAMLKTERPNVTVGFTVSATADGIVSYGHSRGKTWIKDAEKKGVGLDYVQPMTMYFQGDENFDSITQSLEGTVDFLETVYTGKSRSAIWSMVGVTPLLSQISTQDATQLVDYASQKGMYSIAPWSLNLDTNGEFSDIFKQFG</sequence>
<reference evidence="4 5" key="1">
    <citation type="journal article" date="2014" name="PLoS Genet.">
        <title>Phylogenetically driven sequencing of extremely halophilic archaea reveals strategies for static and dynamic osmo-response.</title>
        <authorList>
            <person name="Becker E.A."/>
            <person name="Seitzer P.M."/>
            <person name="Tritt A."/>
            <person name="Larsen D."/>
            <person name="Krusor M."/>
            <person name="Yao A.I."/>
            <person name="Wu D."/>
            <person name="Madern D."/>
            <person name="Eisen J.A."/>
            <person name="Darling A.E."/>
            <person name="Facciotti M.T."/>
        </authorList>
    </citation>
    <scope>NUCLEOTIDE SEQUENCE [LARGE SCALE GENOMIC DNA]</scope>
    <source>
        <strain evidence="4 5">DSM 5350</strain>
    </source>
</reference>
<gene>
    <name evidence="4" type="ORF">C449_01771</name>
</gene>
<protein>
    <submittedName>
        <fullName evidence="4">PKD domain containing protein</fullName>
    </submittedName>
</protein>
<keyword evidence="1" id="KW-0378">Hydrolase</keyword>
<keyword evidence="5" id="KW-1185">Reference proteome</keyword>
<dbReference type="InterPro" id="IPR003610">
    <property type="entry name" value="CBM5/12"/>
</dbReference>
<comment type="caution">
    <text evidence="4">The sequence shown here is derived from an EMBL/GenBank/DDBJ whole genome shotgun (WGS) entry which is preliminary data.</text>
</comment>
<dbReference type="PANTHER" id="PTHR42976:SF1">
    <property type="entry name" value="GH18 DOMAIN-CONTAINING PROTEIN-RELATED"/>
    <property type="match status" value="1"/>
</dbReference>
<dbReference type="InterPro" id="IPR052750">
    <property type="entry name" value="GH18_Chitinase"/>
</dbReference>
<evidence type="ECO:0000256" key="1">
    <source>
        <dbReference type="ARBA" id="ARBA00022801"/>
    </source>
</evidence>
<dbReference type="GO" id="GO:0005975">
    <property type="term" value="P:carbohydrate metabolic process"/>
    <property type="evidence" value="ECO:0007669"/>
    <property type="project" value="InterPro"/>
</dbReference>
<feature type="compositionally biased region" description="Polar residues" evidence="2">
    <location>
        <begin position="77"/>
        <end position="86"/>
    </location>
</feature>
<dbReference type="EMBL" id="AOMD01000005">
    <property type="protein sequence ID" value="EMA47434.1"/>
    <property type="molecule type" value="Genomic_DNA"/>
</dbReference>
<dbReference type="GO" id="GO:0030246">
    <property type="term" value="F:carbohydrate binding"/>
    <property type="evidence" value="ECO:0007669"/>
    <property type="project" value="InterPro"/>
</dbReference>
<feature type="compositionally biased region" description="Gly residues" evidence="2">
    <location>
        <begin position="91"/>
        <end position="107"/>
    </location>
</feature>
<dbReference type="PANTHER" id="PTHR42976">
    <property type="entry name" value="BIFUNCTIONAL CHITINASE/LYSOZYME-RELATED"/>
    <property type="match status" value="1"/>
</dbReference>
<name>M0MRR8_9EURY</name>
<dbReference type="PROSITE" id="PS51910">
    <property type="entry name" value="GH18_2"/>
    <property type="match status" value="1"/>
</dbReference>
<accession>M0MRR8</accession>
<dbReference type="Pfam" id="PF02839">
    <property type="entry name" value="CBM_5_12"/>
    <property type="match status" value="2"/>
</dbReference>
<dbReference type="InterPro" id="IPR017853">
    <property type="entry name" value="GH"/>
</dbReference>
<dbReference type="InterPro" id="IPR006311">
    <property type="entry name" value="TAT_signal"/>
</dbReference>
<dbReference type="AlphaFoldDB" id="M0MRR8"/>
<dbReference type="GO" id="GO:0005576">
    <property type="term" value="C:extracellular region"/>
    <property type="evidence" value="ECO:0007669"/>
    <property type="project" value="InterPro"/>
</dbReference>
<dbReference type="Gene3D" id="2.10.10.20">
    <property type="entry name" value="Carbohydrate-binding module superfamily 5/12"/>
    <property type="match status" value="2"/>
</dbReference>
<dbReference type="CDD" id="cd12215">
    <property type="entry name" value="ChiC_BD"/>
    <property type="match status" value="2"/>
</dbReference>
<dbReference type="Gene3D" id="3.20.20.80">
    <property type="entry name" value="Glycosidases"/>
    <property type="match status" value="1"/>
</dbReference>
<dbReference type="InterPro" id="IPR036573">
    <property type="entry name" value="CBM_sf_5/12"/>
</dbReference>
<feature type="region of interest" description="Disordered" evidence="2">
    <location>
        <begin position="77"/>
        <end position="109"/>
    </location>
</feature>
<organism evidence="4 5">
    <name type="scientific">Halococcus saccharolyticus DSM 5350</name>
    <dbReference type="NCBI Taxonomy" id="1227455"/>
    <lineage>
        <taxon>Archaea</taxon>
        <taxon>Methanobacteriati</taxon>
        <taxon>Methanobacteriota</taxon>
        <taxon>Stenosarchaea group</taxon>
        <taxon>Halobacteria</taxon>
        <taxon>Halobacteriales</taxon>
        <taxon>Halococcaceae</taxon>
        <taxon>Halococcus</taxon>
    </lineage>
</organism>
<dbReference type="STRING" id="1227455.C449_01771"/>
<dbReference type="SUPFAM" id="SSF51055">
    <property type="entry name" value="Carbohydrate binding domain"/>
    <property type="match status" value="2"/>
</dbReference>
<feature type="region of interest" description="Disordered" evidence="2">
    <location>
        <begin position="153"/>
        <end position="183"/>
    </location>
</feature>
<evidence type="ECO:0000259" key="3">
    <source>
        <dbReference type="PROSITE" id="PS51910"/>
    </source>
</evidence>
<dbReference type="PROSITE" id="PS51318">
    <property type="entry name" value="TAT"/>
    <property type="match status" value="1"/>
</dbReference>
<evidence type="ECO:0000256" key="2">
    <source>
        <dbReference type="SAM" id="MobiDB-lite"/>
    </source>
</evidence>
<dbReference type="InParanoid" id="M0MRR8"/>
<feature type="domain" description="GH18" evidence="3">
    <location>
        <begin position="188"/>
        <end position="463"/>
    </location>
</feature>
<dbReference type="SUPFAM" id="SSF51445">
    <property type="entry name" value="(Trans)glycosidases"/>
    <property type="match status" value="1"/>
</dbReference>
<dbReference type="Proteomes" id="UP000011669">
    <property type="component" value="Unassembled WGS sequence"/>
</dbReference>
<proteinExistence type="predicted"/>
<dbReference type="PATRIC" id="fig|1227455.4.peg.369"/>